<evidence type="ECO:0000313" key="8">
    <source>
        <dbReference type="Proteomes" id="UP000006753"/>
    </source>
</evidence>
<protein>
    <recommendedName>
        <fullName evidence="2">Conserved oligomeric Golgi complex subunit 5</fullName>
    </recommendedName>
</protein>
<dbReference type="eggNOG" id="ENOG502QQP3">
    <property type="taxonomic scope" value="Eukaryota"/>
</dbReference>
<name>K1XLU1_MARBU</name>
<evidence type="ECO:0000256" key="4">
    <source>
        <dbReference type="ARBA" id="ARBA00023136"/>
    </source>
</evidence>
<proteinExistence type="predicted"/>
<dbReference type="PANTHER" id="PTHR13228:SF3">
    <property type="entry name" value="CONSERVED OLIGOMERIC GOLGI COMPLEX SUBUNIT 5"/>
    <property type="match status" value="1"/>
</dbReference>
<comment type="subcellular location">
    <subcellularLocation>
        <location evidence="1">Golgi apparatus membrane</location>
        <topology evidence="1">Peripheral membrane protein</topology>
    </subcellularLocation>
</comment>
<accession>K1XLU1</accession>
<keyword evidence="8" id="KW-1185">Reference proteome</keyword>
<dbReference type="HOGENOM" id="CLU_030042_0_0_1"/>
<dbReference type="Pfam" id="PF20649">
    <property type="entry name" value="COG5_C"/>
    <property type="match status" value="1"/>
</dbReference>
<feature type="domain" description="Conserved oligomeric Golgi complex subunit 5 N-terminal" evidence="5">
    <location>
        <begin position="162"/>
        <end position="294"/>
    </location>
</feature>
<dbReference type="KEGG" id="mbe:MBM_08182"/>
<evidence type="ECO:0000256" key="2">
    <source>
        <dbReference type="ARBA" id="ARBA00020974"/>
    </source>
</evidence>
<dbReference type="InterPro" id="IPR049176">
    <property type="entry name" value="COG5_N"/>
</dbReference>
<dbReference type="GeneID" id="18764117"/>
<dbReference type="Proteomes" id="UP000006753">
    <property type="component" value="Unassembled WGS sequence"/>
</dbReference>
<dbReference type="InParanoid" id="K1XLU1"/>
<dbReference type="AlphaFoldDB" id="K1XLU1"/>
<dbReference type="GO" id="GO:0017119">
    <property type="term" value="C:Golgi transport complex"/>
    <property type="evidence" value="ECO:0007669"/>
    <property type="project" value="InterPro"/>
</dbReference>
<gene>
    <name evidence="7" type="ORF">MBM_08182</name>
</gene>
<evidence type="ECO:0000256" key="3">
    <source>
        <dbReference type="ARBA" id="ARBA00023034"/>
    </source>
</evidence>
<dbReference type="OMA" id="YFWRTLA"/>
<evidence type="ECO:0000256" key="1">
    <source>
        <dbReference type="ARBA" id="ARBA00004395"/>
    </source>
</evidence>
<evidence type="ECO:0000259" key="6">
    <source>
        <dbReference type="Pfam" id="PF20649"/>
    </source>
</evidence>
<dbReference type="GO" id="GO:0000139">
    <property type="term" value="C:Golgi membrane"/>
    <property type="evidence" value="ECO:0007669"/>
    <property type="project" value="UniProtKB-SubCell"/>
</dbReference>
<keyword evidence="3" id="KW-0333">Golgi apparatus</keyword>
<keyword evidence="4" id="KW-0472">Membrane</keyword>
<evidence type="ECO:0000313" key="7">
    <source>
        <dbReference type="EMBL" id="EKD13464.1"/>
    </source>
</evidence>
<dbReference type="PANTHER" id="PTHR13228">
    <property type="entry name" value="CONSERVED OLIGOMERIC GOLGI COMPLEX COMPONENT 5"/>
    <property type="match status" value="1"/>
</dbReference>
<dbReference type="GO" id="GO:0006891">
    <property type="term" value="P:intra-Golgi vesicle-mediated transport"/>
    <property type="evidence" value="ECO:0007669"/>
    <property type="project" value="InterPro"/>
</dbReference>
<feature type="domain" description="Conserved oligomeric Golgi complex subunit 5 helical" evidence="6">
    <location>
        <begin position="360"/>
        <end position="554"/>
    </location>
</feature>
<reference evidence="7 8" key="1">
    <citation type="journal article" date="2012" name="BMC Genomics">
        <title>Sequencing the genome of Marssonina brunnea reveals fungus-poplar co-evolution.</title>
        <authorList>
            <person name="Zhu S."/>
            <person name="Cao Y.-Z."/>
            <person name="Jiang C."/>
            <person name="Tan B.-Y."/>
            <person name="Wang Z."/>
            <person name="Feng S."/>
            <person name="Zhang L."/>
            <person name="Su X.-H."/>
            <person name="Brejova B."/>
            <person name="Vinar T."/>
            <person name="Xu M."/>
            <person name="Wang M.-X."/>
            <person name="Zhang S.-G."/>
            <person name="Huang M.-R."/>
            <person name="Wu R."/>
            <person name="Zhou Y."/>
        </authorList>
    </citation>
    <scope>NUCLEOTIDE SEQUENCE [LARGE SCALE GENOMIC DNA]</scope>
    <source>
        <strain evidence="7 8">MB_m1</strain>
    </source>
</reference>
<dbReference type="Pfam" id="PF10392">
    <property type="entry name" value="COG5_N"/>
    <property type="match status" value="1"/>
</dbReference>
<dbReference type="InterPro" id="IPR048485">
    <property type="entry name" value="COG5_helical"/>
</dbReference>
<dbReference type="EMBL" id="JH921449">
    <property type="protein sequence ID" value="EKD13464.1"/>
    <property type="molecule type" value="Genomic_DNA"/>
</dbReference>
<dbReference type="STRING" id="1072389.K1XLU1"/>
<dbReference type="OrthoDB" id="18786at2759"/>
<dbReference type="InterPro" id="IPR019465">
    <property type="entry name" value="Cog5"/>
</dbReference>
<sequence>MRRTSDLSTLEVEARKRFLEVGQGGGAGVSDGQLLEGLRVKDTESQLSDSNTNCRAREFTVDRDESCWRRSGGLGEQAKALLKQMNFRAQFPGSECDRGRGAHPPLVGLHGSGSQGHKAEAATQPNFYSLPSSTPHPQDKYTAVPRYDTMADADDASYIDYEAFLDPAFSPALFANSLVLTTNNPTDTPLDLSTPLSRVLFDAQEINTHIDALTTKSALPLLSHTQEQTASSGRIVQEIDSQVASLNDGYKRLEKEVLVRYETAEEVRAVAARLWETVRLGRSVGRCLQLGRQLEIQLAEVVGTGNPVKVPGQKEDHRALVRCSNTLLSLRDLFSKKAEGEEGYGLEKVDVVRTLRNNTINDAERSILTKSQQIVREFSMSTLSSGSNTATFAQTTDTKARTTSALLSLYLLSPVPDTKKTDRWEPQLLINTLQEYLRTALTSSLASLARALATLPNLDRTLLEVSARCQNILALESLLSTTSPPSHPTLPASLAPINFLQPLLSSLETGSLASYFWRTLAGGLTTKTMEIVNKGGVSARTLRSNKNSVRDAIRGCVVRGSTPPAGISAKTKGGDVERAWEREIAVMVGSVVGALGR</sequence>
<evidence type="ECO:0000259" key="5">
    <source>
        <dbReference type="Pfam" id="PF10392"/>
    </source>
</evidence>
<organism evidence="7 8">
    <name type="scientific">Marssonina brunnea f. sp. multigermtubi (strain MB_m1)</name>
    <name type="common">Marssonina leaf spot fungus</name>
    <dbReference type="NCBI Taxonomy" id="1072389"/>
    <lineage>
        <taxon>Eukaryota</taxon>
        <taxon>Fungi</taxon>
        <taxon>Dikarya</taxon>
        <taxon>Ascomycota</taxon>
        <taxon>Pezizomycotina</taxon>
        <taxon>Leotiomycetes</taxon>
        <taxon>Helotiales</taxon>
        <taxon>Drepanopezizaceae</taxon>
        <taxon>Drepanopeziza</taxon>
    </lineage>
</organism>
<dbReference type="FunCoup" id="K1XLU1">
    <property type="interactions" value="28"/>
</dbReference>